<name>A0AAD8MJS9_9APIA</name>
<dbReference type="SUPFAM" id="SSF54001">
    <property type="entry name" value="Cysteine proteinases"/>
    <property type="match status" value="1"/>
</dbReference>
<reference evidence="1" key="1">
    <citation type="submission" date="2023-02" db="EMBL/GenBank/DDBJ databases">
        <title>Genome of toxic invasive species Heracleum sosnowskyi carries increased number of genes despite the absence of recent whole-genome duplications.</title>
        <authorList>
            <person name="Schelkunov M."/>
            <person name="Shtratnikova V."/>
            <person name="Makarenko M."/>
            <person name="Klepikova A."/>
            <person name="Omelchenko D."/>
            <person name="Novikova G."/>
            <person name="Obukhova E."/>
            <person name="Bogdanov V."/>
            <person name="Penin A."/>
            <person name="Logacheva M."/>
        </authorList>
    </citation>
    <scope>NUCLEOTIDE SEQUENCE</scope>
    <source>
        <strain evidence="1">Hsosn_3</strain>
        <tissue evidence="1">Leaf</tissue>
    </source>
</reference>
<evidence type="ECO:0000313" key="1">
    <source>
        <dbReference type="EMBL" id="KAK1374703.1"/>
    </source>
</evidence>
<comment type="caution">
    <text evidence="1">The sequence shown here is derived from an EMBL/GenBank/DDBJ whole genome shotgun (WGS) entry which is preliminary data.</text>
</comment>
<dbReference type="Gene3D" id="3.40.395.10">
    <property type="entry name" value="Adenoviral Proteinase, Chain A"/>
    <property type="match status" value="1"/>
</dbReference>
<protein>
    <recommendedName>
        <fullName evidence="3">Ubiquitin-like protease family profile domain-containing protein</fullName>
    </recommendedName>
</protein>
<gene>
    <name evidence="1" type="ORF">POM88_030896</name>
</gene>
<reference evidence="1" key="2">
    <citation type="submission" date="2023-05" db="EMBL/GenBank/DDBJ databases">
        <authorList>
            <person name="Schelkunov M.I."/>
        </authorList>
    </citation>
    <scope>NUCLEOTIDE SEQUENCE</scope>
    <source>
        <strain evidence="1">Hsosn_3</strain>
        <tissue evidence="1">Leaf</tissue>
    </source>
</reference>
<sequence length="325" mass="37676">MTPNNLRSEIEGIPYTAIKGTYDVSSYSGKGKIVLKDESDDMEAHHMVGDNADKFAGILRPRRGIKASHFCRSPYVSRVVDENKMIESTVIDTWSYLLNENEILRDNCSPLRIFMTSETIYGPLTMEVGKGATHNKLERKDMFHDNLDIVVQMVCDMHNKKYEVKDFDMFVFPIYFLEHHFVICYNMKKPTLDILDNKLQTEGVDDNYGDLPARLHECFCDWLSICNVPKESEINNLVPRVVRVGWQTVESFVDYGVFAMRHMETYMGNLYKWKVGLRSERDNQKMLLNKLRIIYCHRILTWTGNCKRARIVSSAAKFAKGKNLV</sequence>
<dbReference type="Proteomes" id="UP001237642">
    <property type="component" value="Unassembled WGS sequence"/>
</dbReference>
<accession>A0AAD8MJS9</accession>
<organism evidence="1 2">
    <name type="scientific">Heracleum sosnowskyi</name>
    <dbReference type="NCBI Taxonomy" id="360622"/>
    <lineage>
        <taxon>Eukaryota</taxon>
        <taxon>Viridiplantae</taxon>
        <taxon>Streptophyta</taxon>
        <taxon>Embryophyta</taxon>
        <taxon>Tracheophyta</taxon>
        <taxon>Spermatophyta</taxon>
        <taxon>Magnoliopsida</taxon>
        <taxon>eudicotyledons</taxon>
        <taxon>Gunneridae</taxon>
        <taxon>Pentapetalae</taxon>
        <taxon>asterids</taxon>
        <taxon>campanulids</taxon>
        <taxon>Apiales</taxon>
        <taxon>Apiaceae</taxon>
        <taxon>Apioideae</taxon>
        <taxon>apioid superclade</taxon>
        <taxon>Tordylieae</taxon>
        <taxon>Tordyliinae</taxon>
        <taxon>Heracleum</taxon>
    </lineage>
</organism>
<dbReference type="EMBL" id="JAUIZM010000007">
    <property type="protein sequence ID" value="KAK1374703.1"/>
    <property type="molecule type" value="Genomic_DNA"/>
</dbReference>
<dbReference type="InterPro" id="IPR038765">
    <property type="entry name" value="Papain-like_cys_pep_sf"/>
</dbReference>
<keyword evidence="2" id="KW-1185">Reference proteome</keyword>
<proteinExistence type="predicted"/>
<evidence type="ECO:0000313" key="2">
    <source>
        <dbReference type="Proteomes" id="UP001237642"/>
    </source>
</evidence>
<evidence type="ECO:0008006" key="3">
    <source>
        <dbReference type="Google" id="ProtNLM"/>
    </source>
</evidence>
<dbReference type="AlphaFoldDB" id="A0AAD8MJS9"/>